<reference evidence="5" key="1">
    <citation type="submission" date="2021-08" db="EMBL/GenBank/DDBJ databases">
        <title>Comparative analyses of Brucepasteria parasyntrophica and Teretinema zuelzerae.</title>
        <authorList>
            <person name="Song Y."/>
            <person name="Brune A."/>
        </authorList>
    </citation>
    <scope>NUCLEOTIDE SEQUENCE</scope>
    <source>
        <strain evidence="5">DSM 1903</strain>
    </source>
</reference>
<evidence type="ECO:0000259" key="4">
    <source>
        <dbReference type="PROSITE" id="PS50949"/>
    </source>
</evidence>
<keyword evidence="3" id="KW-0804">Transcription</keyword>
<dbReference type="SUPFAM" id="SSF48008">
    <property type="entry name" value="GntR ligand-binding domain-like"/>
    <property type="match status" value="1"/>
</dbReference>
<dbReference type="InterPro" id="IPR036390">
    <property type="entry name" value="WH_DNA-bd_sf"/>
</dbReference>
<dbReference type="RefSeq" id="WP_230755899.1">
    <property type="nucleotide sequence ID" value="NZ_JAINWA010000003.1"/>
</dbReference>
<dbReference type="SUPFAM" id="SSF46785">
    <property type="entry name" value="Winged helix' DNA-binding domain"/>
    <property type="match status" value="1"/>
</dbReference>
<keyword evidence="2" id="KW-0238">DNA-binding</keyword>
<name>A0AAE3EJV1_9SPIR</name>
<accession>A0AAE3EJV1</accession>
<dbReference type="Proteomes" id="UP001198163">
    <property type="component" value="Unassembled WGS sequence"/>
</dbReference>
<comment type="caution">
    <text evidence="5">The sequence shown here is derived from an EMBL/GenBank/DDBJ whole genome shotgun (WGS) entry which is preliminary data.</text>
</comment>
<evidence type="ECO:0000256" key="2">
    <source>
        <dbReference type="ARBA" id="ARBA00023125"/>
    </source>
</evidence>
<dbReference type="EMBL" id="JAINWA010000003">
    <property type="protein sequence ID" value="MCD1655098.1"/>
    <property type="molecule type" value="Genomic_DNA"/>
</dbReference>
<sequence>MDFPKLNAPSLKELFVRELEHMILSGKLAVGVKLPSERELASSMQVSRAVVNAGLSEMAAKGFVEIRPRAGVYVADFRRRGTIDTLLSIMRYNGGVLRKSEIRSLLELRLVMENLAMELAIPRLTQDDVQRLGTLCDSFGASEDDPERAAGFVFEFHHELCVLSGNTLLPLIFYSFREPVISLWERYLRLHGVARLHKNTADLFDCIRRRDLAAAVDCFTSSIRDTIEGGASIYFDQD</sequence>
<dbReference type="SMART" id="SM00345">
    <property type="entry name" value="HTH_GNTR"/>
    <property type="match status" value="1"/>
</dbReference>
<keyword evidence="6" id="KW-1185">Reference proteome</keyword>
<dbReference type="Pfam" id="PF00392">
    <property type="entry name" value="GntR"/>
    <property type="match status" value="1"/>
</dbReference>
<dbReference type="CDD" id="cd07377">
    <property type="entry name" value="WHTH_GntR"/>
    <property type="match status" value="1"/>
</dbReference>
<dbReference type="InterPro" id="IPR000524">
    <property type="entry name" value="Tscrpt_reg_HTH_GntR"/>
</dbReference>
<evidence type="ECO:0000313" key="6">
    <source>
        <dbReference type="Proteomes" id="UP001198163"/>
    </source>
</evidence>
<feature type="domain" description="HTH gntR-type" evidence="4">
    <location>
        <begin position="9"/>
        <end position="77"/>
    </location>
</feature>
<gene>
    <name evidence="5" type="ORF">K7J14_10345</name>
</gene>
<dbReference type="Pfam" id="PF07729">
    <property type="entry name" value="FCD"/>
    <property type="match status" value="1"/>
</dbReference>
<proteinExistence type="predicted"/>
<dbReference type="AlphaFoldDB" id="A0AAE3EJV1"/>
<dbReference type="GO" id="GO:0003700">
    <property type="term" value="F:DNA-binding transcription factor activity"/>
    <property type="evidence" value="ECO:0007669"/>
    <property type="project" value="InterPro"/>
</dbReference>
<organism evidence="5 6">
    <name type="scientific">Teretinema zuelzerae</name>
    <dbReference type="NCBI Taxonomy" id="156"/>
    <lineage>
        <taxon>Bacteria</taxon>
        <taxon>Pseudomonadati</taxon>
        <taxon>Spirochaetota</taxon>
        <taxon>Spirochaetia</taxon>
        <taxon>Spirochaetales</taxon>
        <taxon>Treponemataceae</taxon>
        <taxon>Teretinema</taxon>
    </lineage>
</organism>
<dbReference type="InterPro" id="IPR036388">
    <property type="entry name" value="WH-like_DNA-bd_sf"/>
</dbReference>
<evidence type="ECO:0000313" key="5">
    <source>
        <dbReference type="EMBL" id="MCD1655098.1"/>
    </source>
</evidence>
<dbReference type="InterPro" id="IPR008920">
    <property type="entry name" value="TF_FadR/GntR_C"/>
</dbReference>
<dbReference type="GO" id="GO:0003677">
    <property type="term" value="F:DNA binding"/>
    <property type="evidence" value="ECO:0007669"/>
    <property type="project" value="UniProtKB-KW"/>
</dbReference>
<dbReference type="SMART" id="SM00895">
    <property type="entry name" value="FCD"/>
    <property type="match status" value="1"/>
</dbReference>
<dbReference type="Gene3D" id="1.20.120.530">
    <property type="entry name" value="GntR ligand-binding domain-like"/>
    <property type="match status" value="1"/>
</dbReference>
<protein>
    <submittedName>
        <fullName evidence="5">GntR family transcriptional regulator</fullName>
    </submittedName>
</protein>
<dbReference type="PANTHER" id="PTHR43537:SF5">
    <property type="entry name" value="UXU OPERON TRANSCRIPTIONAL REGULATOR"/>
    <property type="match status" value="1"/>
</dbReference>
<dbReference type="PROSITE" id="PS50949">
    <property type="entry name" value="HTH_GNTR"/>
    <property type="match status" value="1"/>
</dbReference>
<keyword evidence="1" id="KW-0805">Transcription regulation</keyword>
<dbReference type="PANTHER" id="PTHR43537">
    <property type="entry name" value="TRANSCRIPTIONAL REGULATOR, GNTR FAMILY"/>
    <property type="match status" value="1"/>
</dbReference>
<dbReference type="InterPro" id="IPR011711">
    <property type="entry name" value="GntR_C"/>
</dbReference>
<evidence type="ECO:0000256" key="1">
    <source>
        <dbReference type="ARBA" id="ARBA00023015"/>
    </source>
</evidence>
<dbReference type="Gene3D" id="1.10.10.10">
    <property type="entry name" value="Winged helix-like DNA-binding domain superfamily/Winged helix DNA-binding domain"/>
    <property type="match status" value="1"/>
</dbReference>
<dbReference type="PRINTS" id="PR00035">
    <property type="entry name" value="HTHGNTR"/>
</dbReference>
<evidence type="ECO:0000256" key="3">
    <source>
        <dbReference type="ARBA" id="ARBA00023163"/>
    </source>
</evidence>